<evidence type="ECO:0000256" key="2">
    <source>
        <dbReference type="SAM" id="Phobius"/>
    </source>
</evidence>
<feature type="transmembrane region" description="Helical" evidence="2">
    <location>
        <begin position="351"/>
        <end position="371"/>
    </location>
</feature>
<dbReference type="Proteomes" id="UP000010472">
    <property type="component" value="Chromosome"/>
</dbReference>
<gene>
    <name evidence="4" type="ORF">Cri9333_2191</name>
</gene>
<feature type="transmembrane region" description="Helical" evidence="2">
    <location>
        <begin position="438"/>
        <end position="458"/>
    </location>
</feature>
<evidence type="ECO:0000259" key="3">
    <source>
        <dbReference type="Pfam" id="PF02517"/>
    </source>
</evidence>
<feature type="coiled-coil region" evidence="1">
    <location>
        <begin position="94"/>
        <end position="158"/>
    </location>
</feature>
<keyword evidence="2" id="KW-1133">Transmembrane helix</keyword>
<feature type="transmembrane region" description="Helical" evidence="2">
    <location>
        <begin position="518"/>
        <end position="538"/>
    </location>
</feature>
<keyword evidence="5" id="KW-1185">Reference proteome</keyword>
<dbReference type="EMBL" id="CP003620">
    <property type="protein sequence ID" value="AFZ13063.1"/>
    <property type="molecule type" value="Genomic_DNA"/>
</dbReference>
<dbReference type="PATRIC" id="fig|1173022.3.peg.2369"/>
<name>K9VY83_9CYAN</name>
<dbReference type="GO" id="GO:0004175">
    <property type="term" value="F:endopeptidase activity"/>
    <property type="evidence" value="ECO:0007669"/>
    <property type="project" value="UniProtKB-ARBA"/>
</dbReference>
<dbReference type="eggNOG" id="COG1266">
    <property type="taxonomic scope" value="Bacteria"/>
</dbReference>
<evidence type="ECO:0000256" key="1">
    <source>
        <dbReference type="SAM" id="Coils"/>
    </source>
</evidence>
<protein>
    <submittedName>
        <fullName evidence="4">Abortive infection protein</fullName>
    </submittedName>
</protein>
<keyword evidence="2" id="KW-0812">Transmembrane</keyword>
<dbReference type="OrthoDB" id="9782250at2"/>
<evidence type="ECO:0000313" key="4">
    <source>
        <dbReference type="EMBL" id="AFZ13063.1"/>
    </source>
</evidence>
<dbReference type="STRING" id="1173022.Cri9333_2191"/>
<dbReference type="KEGG" id="cep:Cri9333_2191"/>
<dbReference type="GO" id="GO:0080120">
    <property type="term" value="P:CAAX-box protein maturation"/>
    <property type="evidence" value="ECO:0007669"/>
    <property type="project" value="UniProtKB-ARBA"/>
</dbReference>
<feature type="transmembrane region" description="Helical" evidence="2">
    <location>
        <begin position="260"/>
        <end position="287"/>
    </location>
</feature>
<sequence length="540" mass="59752">MTIKRLILIVLTLVAVVKISLSLIESWGQPQIQSRLELYQTNLLLHASEWQGGRNSGDFIPAGGEGNTNLKALQSSLVGNEPLKVATKQYTEAVDLASSSLNKAQKQLQQVQSQPVIPSDAPKEKLPYPPIEEASSTKQQLQGSINQLESLRDELDLRLGIIQTKQKETDAAVKTWNDLIARHSGKSEMSSVKTAQVLVGLWSIPPRLVPNAEAQIQKDLDSWFRYQGLIKLYNVQQRQDDLVKLQAQEQQVAQQAIVKLAIIGGIPVISCLIGTGLVIFLVVQLLIKGKRSLIAQNDNLTWETPWNGEIVWQVFIVGFFFIGQILLPLVFGLFFGLSKINPASFDSRAKAFYVLLSYLLMSAGGVTVLYLSIKKFLPLPKDWFRFDWRGGWILWGFGGYFVALPLVILVSLVNQKLWQGQGGSNPILPIALENRDGIALTIFFTTAAIAAPLFEEFLFRGFLLPSLTRYFPAWGAIILSSFLFAIAHLSLSEVLPLMTLGIILGVVYTRSRNLLSSILLHSLWNSGTLLSLFILGSGGS</sequence>
<dbReference type="RefSeq" id="WP_015203179.1">
    <property type="nucleotide sequence ID" value="NC_019753.1"/>
</dbReference>
<proteinExistence type="predicted"/>
<dbReference type="HOGENOM" id="CLU_043242_0_0_3"/>
<keyword evidence="1" id="KW-0175">Coiled coil</keyword>
<feature type="transmembrane region" description="Helical" evidence="2">
    <location>
        <begin position="310"/>
        <end position="331"/>
    </location>
</feature>
<reference evidence="4 5" key="1">
    <citation type="submission" date="2012-06" db="EMBL/GenBank/DDBJ databases">
        <title>Finished chromosome of genome of Crinalium epipsammum PCC 9333.</title>
        <authorList>
            <consortium name="US DOE Joint Genome Institute"/>
            <person name="Gugger M."/>
            <person name="Coursin T."/>
            <person name="Rippka R."/>
            <person name="Tandeau De Marsac N."/>
            <person name="Huntemann M."/>
            <person name="Wei C.-L."/>
            <person name="Han J."/>
            <person name="Detter J.C."/>
            <person name="Han C."/>
            <person name="Tapia R."/>
            <person name="Davenport K."/>
            <person name="Daligault H."/>
            <person name="Erkkila T."/>
            <person name="Gu W."/>
            <person name="Munk A.C.C."/>
            <person name="Teshima H."/>
            <person name="Xu Y."/>
            <person name="Chain P."/>
            <person name="Chen A."/>
            <person name="Krypides N."/>
            <person name="Mavromatis K."/>
            <person name="Markowitz V."/>
            <person name="Szeto E."/>
            <person name="Ivanova N."/>
            <person name="Mikhailova N."/>
            <person name="Ovchinnikova G."/>
            <person name="Pagani I."/>
            <person name="Pati A."/>
            <person name="Goodwin L."/>
            <person name="Peters L."/>
            <person name="Pitluck S."/>
            <person name="Woyke T."/>
            <person name="Kerfeld C."/>
        </authorList>
    </citation>
    <scope>NUCLEOTIDE SEQUENCE [LARGE SCALE GENOMIC DNA]</scope>
    <source>
        <strain evidence="4 5">PCC 9333</strain>
    </source>
</reference>
<feature type="transmembrane region" description="Helical" evidence="2">
    <location>
        <begin position="392"/>
        <end position="413"/>
    </location>
</feature>
<dbReference type="InterPro" id="IPR003675">
    <property type="entry name" value="Rce1/LyrA-like_dom"/>
</dbReference>
<feature type="transmembrane region" description="Helical" evidence="2">
    <location>
        <begin position="470"/>
        <end position="488"/>
    </location>
</feature>
<evidence type="ECO:0000313" key="5">
    <source>
        <dbReference type="Proteomes" id="UP000010472"/>
    </source>
</evidence>
<dbReference type="PANTHER" id="PTHR43592">
    <property type="entry name" value="CAAX AMINO TERMINAL PROTEASE"/>
    <property type="match status" value="1"/>
</dbReference>
<feature type="domain" description="CAAX prenyl protease 2/Lysostaphin resistance protein A-like" evidence="3">
    <location>
        <begin position="440"/>
        <end position="526"/>
    </location>
</feature>
<accession>K9VY83</accession>
<keyword evidence="2" id="KW-0472">Membrane</keyword>
<dbReference type="PANTHER" id="PTHR43592:SF15">
    <property type="entry name" value="CAAX AMINO TERMINAL PROTEASE FAMILY PROTEIN"/>
    <property type="match status" value="1"/>
</dbReference>
<dbReference type="Pfam" id="PF02517">
    <property type="entry name" value="Rce1-like"/>
    <property type="match status" value="1"/>
</dbReference>
<dbReference type="AlphaFoldDB" id="K9VY83"/>
<organism evidence="4 5">
    <name type="scientific">Crinalium epipsammum PCC 9333</name>
    <dbReference type="NCBI Taxonomy" id="1173022"/>
    <lineage>
        <taxon>Bacteria</taxon>
        <taxon>Bacillati</taxon>
        <taxon>Cyanobacteriota</taxon>
        <taxon>Cyanophyceae</taxon>
        <taxon>Gomontiellales</taxon>
        <taxon>Gomontiellaceae</taxon>
        <taxon>Crinalium</taxon>
    </lineage>
</organism>